<gene>
    <name evidence="1" type="ORF">HMPREF1544_08387</name>
</gene>
<proteinExistence type="predicted"/>
<sequence>EKVQFTIHSSSKASSAVPVRFGVICKSSLVQRISGLVLSASHQWCFFSLLWCYLQVIFGAICKASAIILLSDWCCLILATSTRWYSTTLLDDAEEPVVDCSSGNKYKVTTTNG</sequence>
<dbReference type="VEuPathDB" id="FungiDB:HMPREF1544_08387"/>
<keyword evidence="2" id="KW-1185">Reference proteome</keyword>
<dbReference type="AlphaFoldDB" id="S2J8T7"/>
<evidence type="ECO:0000313" key="1">
    <source>
        <dbReference type="EMBL" id="EPB84817.1"/>
    </source>
</evidence>
<protein>
    <submittedName>
        <fullName evidence="1">Uncharacterized protein</fullName>
    </submittedName>
</protein>
<name>S2J8T7_MUCC1</name>
<dbReference type="EMBL" id="KE124028">
    <property type="protein sequence ID" value="EPB84817.1"/>
    <property type="molecule type" value="Genomic_DNA"/>
</dbReference>
<organism evidence="1 2">
    <name type="scientific">Mucor circinelloides f. circinelloides (strain 1006PhL)</name>
    <name type="common">Mucormycosis agent</name>
    <name type="synonym">Calyptromyces circinelloides</name>
    <dbReference type="NCBI Taxonomy" id="1220926"/>
    <lineage>
        <taxon>Eukaryota</taxon>
        <taxon>Fungi</taxon>
        <taxon>Fungi incertae sedis</taxon>
        <taxon>Mucoromycota</taxon>
        <taxon>Mucoromycotina</taxon>
        <taxon>Mucoromycetes</taxon>
        <taxon>Mucorales</taxon>
        <taxon>Mucorineae</taxon>
        <taxon>Mucoraceae</taxon>
        <taxon>Mucor</taxon>
    </lineage>
</organism>
<reference evidence="2" key="1">
    <citation type="submission" date="2013-05" db="EMBL/GenBank/DDBJ databases">
        <title>The Genome sequence of Mucor circinelloides f. circinelloides 1006PhL.</title>
        <authorList>
            <consortium name="The Broad Institute Genomics Platform"/>
            <person name="Cuomo C."/>
            <person name="Earl A."/>
            <person name="Findley K."/>
            <person name="Lee S.C."/>
            <person name="Walker B."/>
            <person name="Young S."/>
            <person name="Zeng Q."/>
            <person name="Gargeya S."/>
            <person name="Fitzgerald M."/>
            <person name="Haas B."/>
            <person name="Abouelleil A."/>
            <person name="Allen A.W."/>
            <person name="Alvarado L."/>
            <person name="Arachchi H.M."/>
            <person name="Berlin A.M."/>
            <person name="Chapman S.B."/>
            <person name="Gainer-Dewar J."/>
            <person name="Goldberg J."/>
            <person name="Griggs A."/>
            <person name="Gujja S."/>
            <person name="Hansen M."/>
            <person name="Howarth C."/>
            <person name="Imamovic A."/>
            <person name="Ireland A."/>
            <person name="Larimer J."/>
            <person name="McCowan C."/>
            <person name="Murphy C."/>
            <person name="Pearson M."/>
            <person name="Poon T.W."/>
            <person name="Priest M."/>
            <person name="Roberts A."/>
            <person name="Saif S."/>
            <person name="Shea T."/>
            <person name="Sisk P."/>
            <person name="Sykes S."/>
            <person name="Wortman J."/>
            <person name="Nusbaum C."/>
            <person name="Birren B."/>
        </authorList>
    </citation>
    <scope>NUCLEOTIDE SEQUENCE [LARGE SCALE GENOMIC DNA]</scope>
    <source>
        <strain evidence="2">1006PhL</strain>
    </source>
</reference>
<evidence type="ECO:0000313" key="2">
    <source>
        <dbReference type="Proteomes" id="UP000014254"/>
    </source>
</evidence>
<feature type="non-terminal residue" evidence="1">
    <location>
        <position position="1"/>
    </location>
</feature>
<dbReference type="Proteomes" id="UP000014254">
    <property type="component" value="Unassembled WGS sequence"/>
</dbReference>
<accession>S2J8T7</accession>
<dbReference type="InParanoid" id="S2J8T7"/>